<dbReference type="Gene3D" id="1.20.1250.20">
    <property type="entry name" value="MFS general substrate transporter like domains"/>
    <property type="match status" value="2"/>
</dbReference>
<feature type="transmembrane region" description="Helical" evidence="9">
    <location>
        <begin position="172"/>
        <end position="190"/>
    </location>
</feature>
<feature type="transmembrane region" description="Helical" evidence="9">
    <location>
        <begin position="87"/>
        <end position="104"/>
    </location>
</feature>
<feature type="transmembrane region" description="Helical" evidence="9">
    <location>
        <begin position="819"/>
        <end position="840"/>
    </location>
</feature>
<feature type="transmembrane region" description="Helical" evidence="9">
    <location>
        <begin position="490"/>
        <end position="511"/>
    </location>
</feature>
<feature type="transmembrane region" description="Helical" evidence="9">
    <location>
        <begin position="351"/>
        <end position="375"/>
    </location>
</feature>
<feature type="transmembrane region" description="Helical" evidence="9">
    <location>
        <begin position="605"/>
        <end position="622"/>
    </location>
</feature>
<evidence type="ECO:0000256" key="6">
    <source>
        <dbReference type="ARBA" id="ARBA00022989"/>
    </source>
</evidence>
<dbReference type="EMBL" id="VVIM01000009">
    <property type="protein sequence ID" value="KAB0793559.1"/>
    <property type="molecule type" value="Genomic_DNA"/>
</dbReference>
<gene>
    <name evidence="11" type="ORF">PPYR_13179</name>
</gene>
<keyword evidence="7 9" id="KW-0472">Membrane</keyword>
<feature type="transmembrane region" description="Helical" evidence="9">
    <location>
        <begin position="852"/>
        <end position="870"/>
    </location>
</feature>
<keyword evidence="3" id="KW-1003">Cell membrane</keyword>
<dbReference type="InterPro" id="IPR003663">
    <property type="entry name" value="Sugar/inositol_transpt"/>
</dbReference>
<dbReference type="InterPro" id="IPR050549">
    <property type="entry name" value="MFS_Trehalose_Transporter"/>
</dbReference>
<keyword evidence="6 9" id="KW-1133">Transmembrane helix</keyword>
<keyword evidence="5 9" id="KW-0812">Transmembrane</keyword>
<feature type="transmembrane region" description="Helical" evidence="9">
    <location>
        <begin position="448"/>
        <end position="470"/>
    </location>
</feature>
<evidence type="ECO:0000313" key="11">
    <source>
        <dbReference type="EMBL" id="KAB0793559.1"/>
    </source>
</evidence>
<proteinExistence type="predicted"/>
<keyword evidence="4" id="KW-0762">Sugar transport</keyword>
<comment type="subcellular location">
    <subcellularLocation>
        <location evidence="1">Cell membrane</location>
        <topology evidence="1">Multi-pass membrane protein</topology>
    </subcellularLocation>
</comment>
<feature type="transmembrane region" description="Helical" evidence="9">
    <location>
        <begin position="57"/>
        <end position="80"/>
    </location>
</feature>
<keyword evidence="2" id="KW-0813">Transport</keyword>
<evidence type="ECO:0000256" key="3">
    <source>
        <dbReference type="ARBA" id="ARBA00022475"/>
    </source>
</evidence>
<feature type="transmembrane region" description="Helical" evidence="9">
    <location>
        <begin position="317"/>
        <end position="339"/>
    </location>
</feature>
<evidence type="ECO:0000256" key="8">
    <source>
        <dbReference type="ARBA" id="ARBA00023180"/>
    </source>
</evidence>
<dbReference type="PROSITE" id="PS00217">
    <property type="entry name" value="SUGAR_TRANSPORT_2"/>
    <property type="match status" value="2"/>
</dbReference>
<sequence length="898" mass="97756">MPENDYLGKSVLGRLKQLLASLCLGPFSLGVSVSWTSPVLPQLESNSSSLHLTKEESSWVGSILGLGVLAAAVPTGYLASRFGPKRCVIGLIIPVLIFTIVVSFSEDVYSLSAARFFSGVATGGICVVSPMYMSEIHDVSFRGTLGSFFEFVIYVGVVTVAIVGAYVKYTTLTIILGVIGLVLASIFVFLPESPNYLMRNNRREEAEMALKFYRSAKCDVSGIIVEIENSIGGRQRQLSVREALRSKRVVRGLTAAVGMTIFQKFCGIDSMIFYTVNIFQIAETGMNEYTSSIIFTLVQLAGAVLNVFVVEMANRRTFLFISTIGMSASLAVLGMYFHMKAYGIDFTGIGIIPLTSLVIYALSFASGMGPILWLINGELFAPDVKGLANGVTMTTNWVLLSVVTKSFPIMLKNMGPNYTFYFFAICMIASAVFVKFSGNDLIPKAKQFIATVCLGPVTLGASLSWTAPVLPQMQSENSTSYIHLTTSEGSWVGAMVAIGVLISALPSGYLADRYGVKKITIGLVLPVLLFTAIVVFARDVYVLCLGRLLSGIATGGISVVGPMYISEISDVSLRGMLGSFFEFLIYVGVVVVVTCGAYVHYVTLTLILGTCALVLGIAFIFLPESPTYLMKRNRRDKAEKALRFYRPENYNIDKALDDIYVCVNQEYRKPSIRKALQSRAVVRGLIAAVGLTIIQQLSCIDGVIFYTVQIFQAAGTDLDPFISSIIVAVVELLSAVIVLFMIERAGRKVFLYISCLGTGVCLGVLALYFHLKLYNIDFPGMDAIPLASIVIYAFLFSVGLGPVPYMIYGELFASEVKGLAIGITITTNWTCLFIITKTLPVMMSDLGSHIPFYMYSISVILSVVFIKFYIPETRGKSLEQIQEELGSSKGAIQECNSC</sequence>
<dbReference type="NCBIfam" id="TIGR00879">
    <property type="entry name" value="SP"/>
    <property type="match status" value="1"/>
</dbReference>
<dbReference type="GO" id="GO:0005886">
    <property type="term" value="C:plasma membrane"/>
    <property type="evidence" value="ECO:0007669"/>
    <property type="project" value="UniProtKB-SubCell"/>
</dbReference>
<feature type="transmembrane region" description="Helical" evidence="9">
    <location>
        <begin position="680"/>
        <end position="708"/>
    </location>
</feature>
<feature type="domain" description="Major facilitator superfamily (MFS) profile" evidence="10">
    <location>
        <begin position="18"/>
        <end position="442"/>
    </location>
</feature>
<dbReference type="GO" id="GO:0022857">
    <property type="term" value="F:transmembrane transporter activity"/>
    <property type="evidence" value="ECO:0007669"/>
    <property type="project" value="InterPro"/>
</dbReference>
<dbReference type="Pfam" id="PF00083">
    <property type="entry name" value="Sugar_tr"/>
    <property type="match status" value="2"/>
</dbReference>
<feature type="transmembrane region" description="Helical" evidence="9">
    <location>
        <begin position="548"/>
        <end position="565"/>
    </location>
</feature>
<evidence type="ECO:0000313" key="12">
    <source>
        <dbReference type="Proteomes" id="UP000327044"/>
    </source>
</evidence>
<feature type="transmembrane region" description="Helical" evidence="9">
    <location>
        <begin position="289"/>
        <end position="310"/>
    </location>
</feature>
<dbReference type="PRINTS" id="PR00171">
    <property type="entry name" value="SUGRTRNSPORT"/>
</dbReference>
<feature type="transmembrane region" description="Helical" evidence="9">
    <location>
        <begin position="783"/>
        <end position="807"/>
    </location>
</feature>
<dbReference type="PANTHER" id="PTHR48021">
    <property type="match status" value="1"/>
</dbReference>
<dbReference type="PROSITE" id="PS50850">
    <property type="entry name" value="MFS"/>
    <property type="match status" value="2"/>
</dbReference>
<evidence type="ECO:0000259" key="10">
    <source>
        <dbReference type="PROSITE" id="PS50850"/>
    </source>
</evidence>
<dbReference type="InterPro" id="IPR020846">
    <property type="entry name" value="MFS_dom"/>
</dbReference>
<dbReference type="InParanoid" id="A0A5N4A8E0"/>
<dbReference type="Proteomes" id="UP000327044">
    <property type="component" value="Unassembled WGS sequence"/>
</dbReference>
<dbReference type="InterPro" id="IPR005829">
    <property type="entry name" value="Sugar_transporter_CS"/>
</dbReference>
<evidence type="ECO:0000256" key="9">
    <source>
        <dbReference type="SAM" id="Phobius"/>
    </source>
</evidence>
<keyword evidence="12" id="KW-1185">Reference proteome</keyword>
<evidence type="ECO:0000256" key="4">
    <source>
        <dbReference type="ARBA" id="ARBA00022597"/>
    </source>
</evidence>
<organism evidence="11 12">
    <name type="scientific">Photinus pyralis</name>
    <name type="common">Common eastern firefly</name>
    <name type="synonym">Lampyris pyralis</name>
    <dbReference type="NCBI Taxonomy" id="7054"/>
    <lineage>
        <taxon>Eukaryota</taxon>
        <taxon>Metazoa</taxon>
        <taxon>Ecdysozoa</taxon>
        <taxon>Arthropoda</taxon>
        <taxon>Hexapoda</taxon>
        <taxon>Insecta</taxon>
        <taxon>Pterygota</taxon>
        <taxon>Neoptera</taxon>
        <taxon>Endopterygota</taxon>
        <taxon>Coleoptera</taxon>
        <taxon>Polyphaga</taxon>
        <taxon>Elateriformia</taxon>
        <taxon>Elateroidea</taxon>
        <taxon>Lampyridae</taxon>
        <taxon>Lampyrinae</taxon>
        <taxon>Photinus</taxon>
    </lineage>
</organism>
<feature type="transmembrane region" description="Helical" evidence="9">
    <location>
        <begin position="749"/>
        <end position="771"/>
    </location>
</feature>
<feature type="transmembrane region" description="Helical" evidence="9">
    <location>
        <begin position="145"/>
        <end position="166"/>
    </location>
</feature>
<dbReference type="SUPFAM" id="SSF103473">
    <property type="entry name" value="MFS general substrate transporter"/>
    <property type="match status" value="2"/>
</dbReference>
<feature type="transmembrane region" description="Helical" evidence="9">
    <location>
        <begin position="18"/>
        <end position="37"/>
    </location>
</feature>
<evidence type="ECO:0000256" key="2">
    <source>
        <dbReference type="ARBA" id="ARBA00022448"/>
    </source>
</evidence>
<dbReference type="InterPro" id="IPR036259">
    <property type="entry name" value="MFS_trans_sf"/>
</dbReference>
<evidence type="ECO:0000256" key="7">
    <source>
        <dbReference type="ARBA" id="ARBA00023136"/>
    </source>
</evidence>
<reference evidence="11 12" key="1">
    <citation type="journal article" date="2018" name="Elife">
        <title>Firefly genomes illuminate parallel origins of bioluminescence in beetles.</title>
        <authorList>
            <person name="Fallon T.R."/>
            <person name="Lower S.E."/>
            <person name="Chang C.H."/>
            <person name="Bessho-Uehara M."/>
            <person name="Martin G.J."/>
            <person name="Bewick A.J."/>
            <person name="Behringer M."/>
            <person name="Debat H.J."/>
            <person name="Wong I."/>
            <person name="Day J.C."/>
            <person name="Suvorov A."/>
            <person name="Silva C.J."/>
            <person name="Stanger-Hall K.F."/>
            <person name="Hall D.W."/>
            <person name="Schmitz R.J."/>
            <person name="Nelson D.R."/>
            <person name="Lewis S.M."/>
            <person name="Shigenobu S."/>
            <person name="Bybee S.M."/>
            <person name="Larracuente A.M."/>
            <person name="Oba Y."/>
            <person name="Weng J.K."/>
        </authorList>
    </citation>
    <scope>NUCLEOTIDE SEQUENCE [LARGE SCALE GENOMIC DNA]</scope>
    <source>
        <strain evidence="11">1611_PpyrPB1</strain>
        <tissue evidence="11">Whole body</tissue>
    </source>
</reference>
<feature type="transmembrane region" description="Helical" evidence="9">
    <location>
        <begin position="720"/>
        <end position="742"/>
    </location>
</feature>
<dbReference type="AlphaFoldDB" id="A0A5N4A8E0"/>
<comment type="caution">
    <text evidence="11">The sequence shown here is derived from an EMBL/GenBank/DDBJ whole genome shotgun (WGS) entry which is preliminary data.</text>
</comment>
<dbReference type="PROSITE" id="PS00216">
    <property type="entry name" value="SUGAR_TRANSPORT_1"/>
    <property type="match status" value="1"/>
</dbReference>
<evidence type="ECO:0000256" key="5">
    <source>
        <dbReference type="ARBA" id="ARBA00022692"/>
    </source>
</evidence>
<feature type="domain" description="Major facilitator superfamily (MFS) profile" evidence="10">
    <location>
        <begin position="448"/>
        <end position="874"/>
    </location>
</feature>
<feature type="transmembrane region" description="Helical" evidence="9">
    <location>
        <begin position="387"/>
        <end position="407"/>
    </location>
</feature>
<feature type="transmembrane region" description="Helical" evidence="9">
    <location>
        <begin position="523"/>
        <end position="542"/>
    </location>
</feature>
<accession>A0A5N4A8E0</accession>
<dbReference type="PANTHER" id="PTHR48021:SF86">
    <property type="entry name" value="FACILITATED TREHALOSE TRANSPORTER TRET1-1-LIKE PROTEIN"/>
    <property type="match status" value="1"/>
</dbReference>
<evidence type="ECO:0000256" key="1">
    <source>
        <dbReference type="ARBA" id="ARBA00004651"/>
    </source>
</evidence>
<name>A0A5N4A8E0_PHOPY</name>
<keyword evidence="8" id="KW-0325">Glycoprotein</keyword>
<dbReference type="FunFam" id="1.20.1250.20:FF:000218">
    <property type="entry name" value="facilitated trehalose transporter Tret1"/>
    <property type="match status" value="2"/>
</dbReference>
<feature type="transmembrane region" description="Helical" evidence="9">
    <location>
        <begin position="116"/>
        <end position="133"/>
    </location>
</feature>
<protein>
    <recommendedName>
        <fullName evidence="10">Major facilitator superfamily (MFS) profile domain-containing protein</fullName>
    </recommendedName>
</protein>
<feature type="transmembrane region" description="Helical" evidence="9">
    <location>
        <begin position="577"/>
        <end position="599"/>
    </location>
</feature>
<feature type="transmembrane region" description="Helical" evidence="9">
    <location>
        <begin position="253"/>
        <end position="277"/>
    </location>
</feature>
<feature type="transmembrane region" description="Helical" evidence="9">
    <location>
        <begin position="419"/>
        <end position="436"/>
    </location>
</feature>
<dbReference type="InterPro" id="IPR005828">
    <property type="entry name" value="MFS_sugar_transport-like"/>
</dbReference>